<keyword evidence="1" id="KW-1133">Transmembrane helix</keyword>
<sequence>MKDQFVVPAKLKTTSFVLMGIGVLTLLIGLVALGGEHGSGRFWGGILQNSTFFLLVALVGTFFIGVTTLAHGGWHVGFRRVPEALSMAVPVLGGILFVVLMILVFGHKDQVYHWTNLEHVEHDPILKGKSAFLGAGFFTTATIITLGLWILFTIKLRNMSLQEDSWDLSPDTGRRLLWRNSVWCGGFIVIYALSVGSTTPWLWLMSVDAHWYSTMYSWYTFASTWVSGLSMIALFVIYLKKHGYMSWVNEEHLHDLGKLMFAFSIFWTYLWFSQYMLTWYANIPEETVYFQPRVWGPFRGVFFLNLIINFVLPLLLLMKRDTKRNFTAMTYIAILIIFGHWLDFFQMVAPATSQALHFPWYEFGVGLGFVGVIIFVTAQQLAKAPLVPKNHPYLKESIVHHT</sequence>
<reference evidence="2 3" key="2">
    <citation type="submission" date="2019-09" db="EMBL/GenBank/DDBJ databases">
        <authorList>
            <person name="Jin C."/>
        </authorList>
    </citation>
    <scope>NUCLEOTIDE SEQUENCE [LARGE SCALE GENOMIC DNA]</scope>
    <source>
        <strain evidence="2 3">BN140078</strain>
    </source>
</reference>
<feature type="transmembrane region" description="Helical" evidence="1">
    <location>
        <begin position="12"/>
        <end position="32"/>
    </location>
</feature>
<gene>
    <name evidence="2" type="ORF">F0L74_01930</name>
</gene>
<dbReference type="AlphaFoldDB" id="A0A5B2W2N8"/>
<accession>A0A5B2W2N8</accession>
<keyword evidence="1" id="KW-0472">Membrane</keyword>
<keyword evidence="1" id="KW-0812">Transmembrane</keyword>
<feature type="transmembrane region" description="Helical" evidence="1">
    <location>
        <begin position="329"/>
        <end position="348"/>
    </location>
</feature>
<name>A0A5B2W2N8_9BACT</name>
<feature type="transmembrane region" description="Helical" evidence="1">
    <location>
        <begin position="52"/>
        <end position="72"/>
    </location>
</feature>
<comment type="caution">
    <text evidence="2">The sequence shown here is derived from an EMBL/GenBank/DDBJ whole genome shotgun (WGS) entry which is preliminary data.</text>
</comment>
<dbReference type="RefSeq" id="WP_149836154.1">
    <property type="nucleotide sequence ID" value="NZ_VUOC01000001.1"/>
</dbReference>
<evidence type="ECO:0000313" key="3">
    <source>
        <dbReference type="Proteomes" id="UP000324611"/>
    </source>
</evidence>
<dbReference type="EMBL" id="VUOC01000001">
    <property type="protein sequence ID" value="KAA2244757.1"/>
    <property type="molecule type" value="Genomic_DNA"/>
</dbReference>
<evidence type="ECO:0000256" key="1">
    <source>
        <dbReference type="SAM" id="Phobius"/>
    </source>
</evidence>
<evidence type="ECO:0000313" key="2">
    <source>
        <dbReference type="EMBL" id="KAA2244757.1"/>
    </source>
</evidence>
<feature type="transmembrane region" description="Helical" evidence="1">
    <location>
        <begin position="182"/>
        <end position="204"/>
    </location>
</feature>
<dbReference type="PANTHER" id="PTHR43044:SF1">
    <property type="entry name" value="QUINOL:CYTOCHROME C OXIDOREDUCTASE QUINONE-BINDING SUBUNIT 2"/>
    <property type="match status" value="1"/>
</dbReference>
<keyword evidence="3" id="KW-1185">Reference proteome</keyword>
<feature type="transmembrane region" description="Helical" evidence="1">
    <location>
        <begin position="360"/>
        <end position="378"/>
    </location>
</feature>
<proteinExistence type="predicted"/>
<protein>
    <submittedName>
        <fullName evidence="2">Quinol:cytochrome C oxidoreductase</fullName>
    </submittedName>
</protein>
<feature type="transmembrane region" description="Helical" evidence="1">
    <location>
        <begin position="131"/>
        <end position="152"/>
    </location>
</feature>
<feature type="transmembrane region" description="Helical" evidence="1">
    <location>
        <begin position="297"/>
        <end position="317"/>
    </location>
</feature>
<dbReference type="Proteomes" id="UP000324611">
    <property type="component" value="Unassembled WGS sequence"/>
</dbReference>
<organism evidence="2 3">
    <name type="scientific">Chitinophaga agrisoli</name>
    <dbReference type="NCBI Taxonomy" id="2607653"/>
    <lineage>
        <taxon>Bacteria</taxon>
        <taxon>Pseudomonadati</taxon>
        <taxon>Bacteroidota</taxon>
        <taxon>Chitinophagia</taxon>
        <taxon>Chitinophagales</taxon>
        <taxon>Chitinophagaceae</taxon>
        <taxon>Chitinophaga</taxon>
    </lineage>
</organism>
<feature type="transmembrane region" description="Helical" evidence="1">
    <location>
        <begin position="84"/>
        <end position="105"/>
    </location>
</feature>
<reference evidence="2 3" key="1">
    <citation type="submission" date="2019-09" db="EMBL/GenBank/DDBJ databases">
        <title>Chitinophaga ginsengihumi sp. nov., isolated from soil of ginseng rhizosphere.</title>
        <authorList>
            <person name="Lee J."/>
        </authorList>
    </citation>
    <scope>NUCLEOTIDE SEQUENCE [LARGE SCALE GENOMIC DNA]</scope>
    <source>
        <strain evidence="2 3">BN140078</strain>
    </source>
</reference>
<feature type="transmembrane region" description="Helical" evidence="1">
    <location>
        <begin position="259"/>
        <end position="277"/>
    </location>
</feature>
<dbReference type="PANTHER" id="PTHR43044">
    <property type="match status" value="1"/>
</dbReference>
<feature type="transmembrane region" description="Helical" evidence="1">
    <location>
        <begin position="216"/>
        <end position="239"/>
    </location>
</feature>